<comment type="similarity">
    <text evidence="3 7">Belongs to the KduI family.</text>
</comment>
<feature type="binding site" evidence="7">
    <location>
        <position position="216"/>
    </location>
    <ligand>
        <name>Zn(2+)</name>
        <dbReference type="ChEBI" id="CHEBI:29105"/>
    </ligand>
</feature>
<dbReference type="InterPro" id="IPR007045">
    <property type="entry name" value="KduI"/>
</dbReference>
<dbReference type="PATRIC" id="fig|707241.3.peg.5541"/>
<evidence type="ECO:0000313" key="9">
    <source>
        <dbReference type="Proteomes" id="UP000009045"/>
    </source>
</evidence>
<evidence type="ECO:0000256" key="3">
    <source>
        <dbReference type="ARBA" id="ARBA00008086"/>
    </source>
</evidence>
<feature type="binding site" evidence="7">
    <location>
        <position position="263"/>
    </location>
    <ligand>
        <name>Zn(2+)</name>
        <dbReference type="ChEBI" id="CHEBI:29105"/>
    </ligand>
</feature>
<comment type="catalytic activity">
    <reaction evidence="1 7">
        <text>5-dehydro-4-deoxy-D-glucuronate = 3-deoxy-D-glycero-2,5-hexodiulosonate</text>
        <dbReference type="Rhea" id="RHEA:23896"/>
        <dbReference type="ChEBI" id="CHEBI:17117"/>
        <dbReference type="ChEBI" id="CHEBI:29071"/>
        <dbReference type="EC" id="5.3.1.17"/>
    </reaction>
</comment>
<dbReference type="Proteomes" id="UP000009045">
    <property type="component" value="Plasmid pSmeSM11c"/>
</dbReference>
<dbReference type="NCBIfam" id="NF002091">
    <property type="entry name" value="PRK00924.1"/>
    <property type="match status" value="1"/>
</dbReference>
<dbReference type="GO" id="GO:0008697">
    <property type="term" value="F:4-deoxy-L-threo-5-hexosulose-uronate ketol-isomerase activity"/>
    <property type="evidence" value="ECO:0007669"/>
    <property type="project" value="UniProtKB-UniRule"/>
</dbReference>
<dbReference type="Gene3D" id="2.60.120.10">
    <property type="entry name" value="Jelly Rolls"/>
    <property type="match status" value="1"/>
</dbReference>
<keyword evidence="5 7" id="KW-0862">Zinc</keyword>
<dbReference type="UniPathway" id="UPA00545">
    <property type="reaction ID" value="UER00826"/>
</dbReference>
<dbReference type="AlphaFoldDB" id="F7XCS4"/>
<gene>
    <name evidence="7 8" type="primary">kduI</name>
    <name evidence="8" type="ordered locus">SM11_pC1626</name>
</gene>
<accession>F7XCS4</accession>
<dbReference type="GO" id="GO:0042840">
    <property type="term" value="P:D-glucuronate catabolic process"/>
    <property type="evidence" value="ECO:0007669"/>
    <property type="project" value="TreeGrafter"/>
</dbReference>
<dbReference type="EMBL" id="CP001831">
    <property type="protein sequence ID" value="AEH82699.1"/>
    <property type="molecule type" value="Genomic_DNA"/>
</dbReference>
<dbReference type="InterPro" id="IPR027449">
    <property type="entry name" value="KduI_N"/>
</dbReference>
<comment type="function">
    <text evidence="7">Catalyzes the isomerization of 5-dehydro-4-deoxy-D-glucuronate to 3-deoxy-D-glycero-2,5-hexodiulosonate.</text>
</comment>
<evidence type="ECO:0000313" key="8">
    <source>
        <dbReference type="EMBL" id="AEH82699.1"/>
    </source>
</evidence>
<dbReference type="CDD" id="cd20294">
    <property type="entry name" value="cupin_KduI_N"/>
    <property type="match status" value="1"/>
</dbReference>
<comment type="cofactor">
    <cofactor evidence="7">
        <name>Zn(2+)</name>
        <dbReference type="ChEBI" id="CHEBI:29105"/>
    </cofactor>
    <text evidence="7">Binds 1 zinc ion per subunit.</text>
</comment>
<evidence type="ECO:0000256" key="7">
    <source>
        <dbReference type="HAMAP-Rule" id="MF_00687"/>
    </source>
</evidence>
<feature type="binding site" evidence="7">
    <location>
        <position position="221"/>
    </location>
    <ligand>
        <name>Zn(2+)</name>
        <dbReference type="ChEBI" id="CHEBI:29105"/>
    </ligand>
</feature>
<geneLocation type="plasmid" evidence="8 9">
    <name>pSmeSM11c</name>
</geneLocation>
<keyword evidence="6 7" id="KW-0413">Isomerase</keyword>
<dbReference type="SUPFAM" id="SSF51182">
    <property type="entry name" value="RmlC-like cupins"/>
    <property type="match status" value="1"/>
</dbReference>
<organism evidence="8 9">
    <name type="scientific">Sinorhizobium meliloti (strain SM11)</name>
    <dbReference type="NCBI Taxonomy" id="707241"/>
    <lineage>
        <taxon>Bacteria</taxon>
        <taxon>Pseudomonadati</taxon>
        <taxon>Pseudomonadota</taxon>
        <taxon>Alphaproteobacteria</taxon>
        <taxon>Hyphomicrobiales</taxon>
        <taxon>Rhizobiaceae</taxon>
        <taxon>Sinorhizobium/Ensifer group</taxon>
        <taxon>Sinorhizobium</taxon>
    </lineage>
</organism>
<dbReference type="PANTHER" id="PTHR38461:SF1">
    <property type="entry name" value="4-DEOXY-L-THREO-5-HEXOSULOSE-URONATE KETOL-ISOMERASE"/>
    <property type="match status" value="1"/>
</dbReference>
<dbReference type="GO" id="GO:0019698">
    <property type="term" value="P:D-galacturonate catabolic process"/>
    <property type="evidence" value="ECO:0007669"/>
    <property type="project" value="TreeGrafter"/>
</dbReference>
<reference evidence="8 9" key="1">
    <citation type="journal article" date="2011" name="J. Biotechnol.">
        <title>The complete genome sequence of the dominant Sinorhizobium meliloti field isolate SM11 extends the S. meliloti pan-genome.</title>
        <authorList>
            <person name="Schneiker-Bekel S."/>
            <person name="Wibberg D."/>
            <person name="Bekel T."/>
            <person name="Blom J."/>
            <person name="Linke B."/>
            <person name="Neuweger H."/>
            <person name="Stiens M."/>
            <person name="Vorholter F.J."/>
            <person name="Weidner S."/>
            <person name="Goesmann A."/>
            <person name="Puhler A."/>
            <person name="Schluter A."/>
        </authorList>
    </citation>
    <scope>NUCLEOTIDE SEQUENCE [LARGE SCALE GENOMIC DNA]</scope>
    <source>
        <strain evidence="8 9">SM11</strain>
        <plasmid evidence="9">pSmeSM11c</plasmid>
    </source>
</reference>
<dbReference type="GO" id="GO:0045490">
    <property type="term" value="P:pectin catabolic process"/>
    <property type="evidence" value="ECO:0007669"/>
    <property type="project" value="UniProtKB-UniRule"/>
</dbReference>
<sequence length="296" mass="32259">MSCSPDAHPRKQEADAVTISVSVRQVVGPEDAARRNTQGLRDGFVIEALFQPGRANLTYSHLDRMIVGGVVPAADRLVIDRIAETGTQRFLDRREAAIINIGGSGTVSVGDKDHVLGFQEALYVGMGGGALGFASDDANAPALFYVLSAPAHRSCPTVHITRDMAKKLSLGSAEESNARTINQYVHPDVCESCQLLVGLTMFEPGSVWNTMPAHVHDRRMEVYLYFGMQEATRIFHFMGEPGETRHVVLKNHEAVLSPGWSIHSGAGTGRYAFIWAMAGDNMSFTDMDKVPMEALR</sequence>
<feature type="binding site" evidence="7">
    <location>
        <position position="214"/>
    </location>
    <ligand>
        <name>Zn(2+)</name>
        <dbReference type="ChEBI" id="CHEBI:29105"/>
    </ligand>
</feature>
<dbReference type="PANTHER" id="PTHR38461">
    <property type="entry name" value="4-DEOXY-L-THREO-5-HEXOSULOSE-URONATE KETOL-ISOMERASE"/>
    <property type="match status" value="1"/>
</dbReference>
<protein>
    <recommendedName>
        <fullName evidence="7">4-deoxy-L-threo-5-hexosulose-uronate ketol-isomerase</fullName>
        <ecNumber evidence="7">5.3.1.17</ecNumber>
    </recommendedName>
    <alternativeName>
        <fullName evidence="7">5-keto-4-deoxyuronate isomerase</fullName>
    </alternativeName>
    <alternativeName>
        <fullName evidence="7">DKI isomerase</fullName>
    </alternativeName>
</protein>
<dbReference type="Pfam" id="PF04962">
    <property type="entry name" value="KduI"/>
    <property type="match status" value="1"/>
</dbReference>
<keyword evidence="4 7" id="KW-0479">Metal-binding</keyword>
<dbReference type="KEGG" id="smx:SM11_pC1626"/>
<dbReference type="InterPro" id="IPR011051">
    <property type="entry name" value="RmlC_Cupin_sf"/>
</dbReference>
<proteinExistence type="inferred from homology"/>
<evidence type="ECO:0000256" key="5">
    <source>
        <dbReference type="ARBA" id="ARBA00022833"/>
    </source>
</evidence>
<name>F7XCS4_SINMM</name>
<dbReference type="HAMAP" id="MF_00687">
    <property type="entry name" value="KduI"/>
    <property type="match status" value="1"/>
</dbReference>
<dbReference type="EC" id="5.3.1.17" evidence="7"/>
<dbReference type="PIRSF" id="PIRSF006625">
    <property type="entry name" value="KduI"/>
    <property type="match status" value="1"/>
</dbReference>
<evidence type="ECO:0000256" key="2">
    <source>
        <dbReference type="ARBA" id="ARBA00005148"/>
    </source>
</evidence>
<dbReference type="InterPro" id="IPR014710">
    <property type="entry name" value="RmlC-like_jellyroll"/>
</dbReference>
<dbReference type="GO" id="GO:0008270">
    <property type="term" value="F:zinc ion binding"/>
    <property type="evidence" value="ECO:0007669"/>
    <property type="project" value="UniProtKB-UniRule"/>
</dbReference>
<dbReference type="Gene3D" id="2.60.120.520">
    <property type="entry name" value="pectin degrading enzyme 5-keto 4- deoxyuronate isomerase, domain 1"/>
    <property type="match status" value="1"/>
</dbReference>
<evidence type="ECO:0000256" key="6">
    <source>
        <dbReference type="ARBA" id="ARBA00023235"/>
    </source>
</evidence>
<keyword evidence="8" id="KW-0614">Plasmid</keyword>
<comment type="pathway">
    <text evidence="2 7">Glycan metabolism; pectin degradation; 2-dehydro-3-deoxy-D-gluconate from pectin: step 4/5.</text>
</comment>
<evidence type="ECO:0000256" key="4">
    <source>
        <dbReference type="ARBA" id="ARBA00022723"/>
    </source>
</evidence>
<evidence type="ECO:0000256" key="1">
    <source>
        <dbReference type="ARBA" id="ARBA00000552"/>
    </source>
</evidence>
<dbReference type="HOGENOM" id="CLU_062609_0_0_5"/>
<dbReference type="InterPro" id="IPR021120">
    <property type="entry name" value="KduI/IolB_isomerase"/>
</dbReference>
<dbReference type="CDD" id="cd20491">
    <property type="entry name" value="cupin_KduI_C"/>
    <property type="match status" value="1"/>
</dbReference>